<evidence type="ECO:0000313" key="3">
    <source>
        <dbReference type="Proteomes" id="UP000187283"/>
    </source>
</evidence>
<gene>
    <name evidence="2" type="ORF">AYI70_g3121</name>
</gene>
<keyword evidence="1" id="KW-0732">Signal</keyword>
<comment type="caution">
    <text evidence="2">The sequence shown here is derived from an EMBL/GenBank/DDBJ whole genome shotgun (WGS) entry which is preliminary data.</text>
</comment>
<organism evidence="2 3">
    <name type="scientific">Smittium culicis</name>
    <dbReference type="NCBI Taxonomy" id="133412"/>
    <lineage>
        <taxon>Eukaryota</taxon>
        <taxon>Fungi</taxon>
        <taxon>Fungi incertae sedis</taxon>
        <taxon>Zoopagomycota</taxon>
        <taxon>Kickxellomycotina</taxon>
        <taxon>Harpellomycetes</taxon>
        <taxon>Harpellales</taxon>
        <taxon>Legeriomycetaceae</taxon>
        <taxon>Smittium</taxon>
    </lineage>
</organism>
<evidence type="ECO:0000313" key="2">
    <source>
        <dbReference type="EMBL" id="OMJ22031.1"/>
    </source>
</evidence>
<evidence type="ECO:0000256" key="1">
    <source>
        <dbReference type="SAM" id="SignalP"/>
    </source>
</evidence>
<protein>
    <recommendedName>
        <fullName evidence="4">Secreted protein</fullName>
    </recommendedName>
</protein>
<sequence>MIMIMILDDLLFVIFELVGFDQARHDLGPFLLAHTKPLDFWLDKAQRDFAAHRAHVCRHGRVVNVQQDNHLGEQSQPETSVHGRNERVRLLLVHERVRRRSARYCHNLGARVYYAFDAVARYKHREAVLQDLRDVPVLDNRFPLEEQVCVQLYRRYSRLLRHTMPHVQHLALLIHLLAVKARQYAVFLVPYRQGKQSVHHHIRIPTNRTRKVRVYVGCQPIMAVLRLWQRSGTEILGLKHTPRRQYT</sequence>
<keyword evidence="3" id="KW-1185">Reference proteome</keyword>
<proteinExistence type="predicted"/>
<reference evidence="2 3" key="1">
    <citation type="submission" date="2017-01" db="EMBL/GenBank/DDBJ databases">
        <authorList>
            <person name="Mah S.A."/>
            <person name="Swanson W.J."/>
            <person name="Moy G.W."/>
            <person name="Vacquier V.D."/>
        </authorList>
    </citation>
    <scope>NUCLEOTIDE SEQUENCE [LARGE SCALE GENOMIC DNA]</scope>
    <source>
        <strain evidence="2 3">GSMNP</strain>
    </source>
</reference>
<dbReference type="Proteomes" id="UP000187283">
    <property type="component" value="Unassembled WGS sequence"/>
</dbReference>
<dbReference type="AlphaFoldDB" id="A0A1R1Y4X3"/>
<feature type="signal peptide" evidence="1">
    <location>
        <begin position="1"/>
        <end position="23"/>
    </location>
</feature>
<evidence type="ECO:0008006" key="4">
    <source>
        <dbReference type="Google" id="ProtNLM"/>
    </source>
</evidence>
<dbReference type="EMBL" id="LSSN01000855">
    <property type="protein sequence ID" value="OMJ22031.1"/>
    <property type="molecule type" value="Genomic_DNA"/>
</dbReference>
<feature type="chain" id="PRO_5012435698" description="Secreted protein" evidence="1">
    <location>
        <begin position="24"/>
        <end position="247"/>
    </location>
</feature>
<accession>A0A1R1Y4X3</accession>
<name>A0A1R1Y4X3_9FUNG</name>